<dbReference type="InterPro" id="IPR028871">
    <property type="entry name" value="BlueCu_1_BS"/>
</dbReference>
<dbReference type="InterPro" id="IPR006311">
    <property type="entry name" value="TAT_signal"/>
</dbReference>
<feature type="region of interest" description="Disordered" evidence="7">
    <location>
        <begin position="24"/>
        <end position="50"/>
    </location>
</feature>
<evidence type="ECO:0000256" key="3">
    <source>
        <dbReference type="ARBA" id="ARBA00022723"/>
    </source>
</evidence>
<evidence type="ECO:0000256" key="6">
    <source>
        <dbReference type="ARBA" id="ARBA00023136"/>
    </source>
</evidence>
<feature type="transmembrane region" description="Helical" evidence="8">
    <location>
        <begin position="183"/>
        <end position="203"/>
    </location>
</feature>
<evidence type="ECO:0000256" key="5">
    <source>
        <dbReference type="ARBA" id="ARBA00023008"/>
    </source>
</evidence>
<feature type="domain" description="Blue (type 1) copper" evidence="9">
    <location>
        <begin position="77"/>
        <end position="158"/>
    </location>
</feature>
<evidence type="ECO:0000256" key="1">
    <source>
        <dbReference type="ARBA" id="ARBA00004370"/>
    </source>
</evidence>
<comment type="subcellular location">
    <subcellularLocation>
        <location evidence="1">Membrane</location>
    </subcellularLocation>
</comment>
<dbReference type="GO" id="GO:0005507">
    <property type="term" value="F:copper ion binding"/>
    <property type="evidence" value="ECO:0007669"/>
    <property type="project" value="InterPro"/>
</dbReference>
<reference evidence="10 11" key="1">
    <citation type="journal article" date="2019" name="Nat. Commun.">
        <title>A new type of DNA phosphorothioation-based antiviral system in archaea.</title>
        <authorList>
            <person name="Xiong L."/>
            <person name="Liu S."/>
            <person name="Chen S."/>
            <person name="Xiao Y."/>
            <person name="Zhu B."/>
            <person name="Gao Y."/>
            <person name="Zhang Y."/>
            <person name="Chen B."/>
            <person name="Luo J."/>
            <person name="Deng Z."/>
            <person name="Chen X."/>
            <person name="Wang L."/>
            <person name="Chen S."/>
        </authorList>
    </citation>
    <scope>NUCLEOTIDE SEQUENCE [LARGE SCALE GENOMIC DNA]</scope>
    <source>
        <strain evidence="10 11">CBA1105</strain>
    </source>
</reference>
<dbReference type="RefSeq" id="WP_049994471.1">
    <property type="nucleotide sequence ID" value="NZ_CP031310.1"/>
</dbReference>
<keyword evidence="8" id="KW-1133">Transmembrane helix</keyword>
<keyword evidence="11" id="KW-1185">Reference proteome</keyword>
<keyword evidence="2" id="KW-0813">Transport</keyword>
<dbReference type="PANTHER" id="PTHR34192">
    <property type="entry name" value="PLASTOCYANIN MAJOR ISOFORM, CHLOROPLASTIC-RELATED"/>
    <property type="match status" value="1"/>
</dbReference>
<dbReference type="InterPro" id="IPR008972">
    <property type="entry name" value="Cupredoxin"/>
</dbReference>
<keyword evidence="3" id="KW-0479">Metal-binding</keyword>
<evidence type="ECO:0000256" key="7">
    <source>
        <dbReference type="SAM" id="MobiDB-lite"/>
    </source>
</evidence>
<dbReference type="GO" id="GO:0009055">
    <property type="term" value="F:electron transfer activity"/>
    <property type="evidence" value="ECO:0007669"/>
    <property type="project" value="InterPro"/>
</dbReference>
<dbReference type="AlphaFoldDB" id="A0A4D6HEE4"/>
<dbReference type="PANTHER" id="PTHR34192:SF10">
    <property type="entry name" value="PLASTOCYANIN MAJOR ISOFORM, CHLOROPLASTIC-RELATED"/>
    <property type="match status" value="1"/>
</dbReference>
<name>A0A4D6HEE4_9EURY</name>
<dbReference type="PROSITE" id="PS51318">
    <property type="entry name" value="TAT"/>
    <property type="match status" value="1"/>
</dbReference>
<evidence type="ECO:0000313" key="10">
    <source>
        <dbReference type="EMBL" id="QCC51921.1"/>
    </source>
</evidence>
<dbReference type="Gene3D" id="2.60.40.420">
    <property type="entry name" value="Cupredoxins - blue copper proteins"/>
    <property type="match status" value="1"/>
</dbReference>
<proteinExistence type="predicted"/>
<evidence type="ECO:0000256" key="2">
    <source>
        <dbReference type="ARBA" id="ARBA00022448"/>
    </source>
</evidence>
<dbReference type="OrthoDB" id="11088at2157"/>
<gene>
    <name evidence="10" type="ORF">DV733_12085</name>
</gene>
<dbReference type="InterPro" id="IPR000923">
    <property type="entry name" value="BlueCu_1"/>
</dbReference>
<dbReference type="Proteomes" id="UP000296706">
    <property type="component" value="Chromosome"/>
</dbReference>
<evidence type="ECO:0000313" key="11">
    <source>
        <dbReference type="Proteomes" id="UP000296706"/>
    </source>
</evidence>
<dbReference type="Pfam" id="PF00127">
    <property type="entry name" value="Copper-bind"/>
    <property type="match status" value="1"/>
</dbReference>
<evidence type="ECO:0000259" key="9">
    <source>
        <dbReference type="Pfam" id="PF00127"/>
    </source>
</evidence>
<dbReference type="SUPFAM" id="SSF49503">
    <property type="entry name" value="Cupredoxins"/>
    <property type="match status" value="1"/>
</dbReference>
<dbReference type="KEGG" id="hsn:DV733_12085"/>
<evidence type="ECO:0000256" key="8">
    <source>
        <dbReference type="SAM" id="Phobius"/>
    </source>
</evidence>
<protein>
    <submittedName>
        <fullName evidence="10">Halocyanin</fullName>
    </submittedName>
</protein>
<accession>A0A4D6HEE4</accession>
<evidence type="ECO:0000256" key="4">
    <source>
        <dbReference type="ARBA" id="ARBA00022982"/>
    </source>
</evidence>
<keyword evidence="6 8" id="KW-0472">Membrane</keyword>
<dbReference type="STRING" id="1457250.GCA_000755225_00469"/>
<organism evidence="10 11">
    <name type="scientific">Halapricum salinum</name>
    <dbReference type="NCBI Taxonomy" id="1457250"/>
    <lineage>
        <taxon>Archaea</taxon>
        <taxon>Methanobacteriati</taxon>
        <taxon>Methanobacteriota</taxon>
        <taxon>Stenosarchaea group</taxon>
        <taxon>Halobacteria</taxon>
        <taxon>Halobacteriales</taxon>
        <taxon>Haloarculaceae</taxon>
        <taxon>Halapricum</taxon>
    </lineage>
</organism>
<keyword evidence="8" id="KW-0812">Transmembrane</keyword>
<feature type="compositionally biased region" description="Low complexity" evidence="7">
    <location>
        <begin position="24"/>
        <end position="34"/>
    </location>
</feature>
<dbReference type="GeneID" id="39848612"/>
<keyword evidence="5" id="KW-0186">Copper</keyword>
<keyword evidence="4" id="KW-0249">Electron transport</keyword>
<dbReference type="PROSITE" id="PS00196">
    <property type="entry name" value="COPPER_BLUE"/>
    <property type="match status" value="1"/>
</dbReference>
<dbReference type="EMBL" id="CP031310">
    <property type="protein sequence ID" value="QCC51921.1"/>
    <property type="molecule type" value="Genomic_DNA"/>
</dbReference>
<sequence length="214" mass="21969">MSERNVDSSRRDFLRAAAGTATVTGATGTAAAAEDGGGGGGGNVQPQWPAYVSDAADNGYEDLRGQSEVSVGVYSNYFQPTFIWIEPETTITWEFEESGHNVKFNSQPDGSSLSGTSGGEFDVIDPGSTHTVTPTTGGIYTYYCGPHEGQGMKGAIAVGGDVPTEAVGGGGGGGPTLPENAKMLGIASGFAMVSTLGLAYFFMKYGGDYDEVDA</sequence>
<dbReference type="GO" id="GO:0016020">
    <property type="term" value="C:membrane"/>
    <property type="evidence" value="ECO:0007669"/>
    <property type="project" value="UniProtKB-SubCell"/>
</dbReference>